<dbReference type="EMBL" id="LXQA010969432">
    <property type="protein sequence ID" value="MCI79244.1"/>
    <property type="molecule type" value="Genomic_DNA"/>
</dbReference>
<evidence type="ECO:0000313" key="1">
    <source>
        <dbReference type="EMBL" id="MCI79244.1"/>
    </source>
</evidence>
<sequence length="38" mass="4248">MLADLFRELLVVLDSVLADVPFTSLNPNYSLQINTLLV</sequence>
<protein>
    <submittedName>
        <fullName evidence="1">Uncharacterized protein</fullName>
    </submittedName>
</protein>
<keyword evidence="2" id="KW-1185">Reference proteome</keyword>
<proteinExistence type="predicted"/>
<feature type="non-terminal residue" evidence="1">
    <location>
        <position position="38"/>
    </location>
</feature>
<dbReference type="AlphaFoldDB" id="A0A392UTA6"/>
<dbReference type="Proteomes" id="UP000265520">
    <property type="component" value="Unassembled WGS sequence"/>
</dbReference>
<organism evidence="1 2">
    <name type="scientific">Trifolium medium</name>
    <dbReference type="NCBI Taxonomy" id="97028"/>
    <lineage>
        <taxon>Eukaryota</taxon>
        <taxon>Viridiplantae</taxon>
        <taxon>Streptophyta</taxon>
        <taxon>Embryophyta</taxon>
        <taxon>Tracheophyta</taxon>
        <taxon>Spermatophyta</taxon>
        <taxon>Magnoliopsida</taxon>
        <taxon>eudicotyledons</taxon>
        <taxon>Gunneridae</taxon>
        <taxon>Pentapetalae</taxon>
        <taxon>rosids</taxon>
        <taxon>fabids</taxon>
        <taxon>Fabales</taxon>
        <taxon>Fabaceae</taxon>
        <taxon>Papilionoideae</taxon>
        <taxon>50 kb inversion clade</taxon>
        <taxon>NPAAA clade</taxon>
        <taxon>Hologalegina</taxon>
        <taxon>IRL clade</taxon>
        <taxon>Trifolieae</taxon>
        <taxon>Trifolium</taxon>
    </lineage>
</organism>
<reference evidence="1 2" key="1">
    <citation type="journal article" date="2018" name="Front. Plant Sci.">
        <title>Red Clover (Trifolium pratense) and Zigzag Clover (T. medium) - A Picture of Genomic Similarities and Differences.</title>
        <authorList>
            <person name="Dluhosova J."/>
            <person name="Istvanek J."/>
            <person name="Nedelnik J."/>
            <person name="Repkova J."/>
        </authorList>
    </citation>
    <scope>NUCLEOTIDE SEQUENCE [LARGE SCALE GENOMIC DNA]</scope>
    <source>
        <strain evidence="2">cv. 10/8</strain>
        <tissue evidence="1">Leaf</tissue>
    </source>
</reference>
<name>A0A392UTA6_9FABA</name>
<accession>A0A392UTA6</accession>
<evidence type="ECO:0000313" key="2">
    <source>
        <dbReference type="Proteomes" id="UP000265520"/>
    </source>
</evidence>
<comment type="caution">
    <text evidence="1">The sequence shown here is derived from an EMBL/GenBank/DDBJ whole genome shotgun (WGS) entry which is preliminary data.</text>
</comment>